<dbReference type="AlphaFoldDB" id="A0A840VHR7"/>
<feature type="transmembrane region" description="Helical" evidence="6">
    <location>
        <begin position="190"/>
        <end position="210"/>
    </location>
</feature>
<dbReference type="InterPro" id="IPR050638">
    <property type="entry name" value="AA-Vitamin_Transporters"/>
</dbReference>
<dbReference type="GO" id="GO:0005886">
    <property type="term" value="C:plasma membrane"/>
    <property type="evidence" value="ECO:0007669"/>
    <property type="project" value="UniProtKB-SubCell"/>
</dbReference>
<evidence type="ECO:0000256" key="6">
    <source>
        <dbReference type="SAM" id="Phobius"/>
    </source>
</evidence>
<evidence type="ECO:0000256" key="4">
    <source>
        <dbReference type="ARBA" id="ARBA00022989"/>
    </source>
</evidence>
<gene>
    <name evidence="8" type="ORF">HNR46_003637</name>
</gene>
<dbReference type="SUPFAM" id="SSF103481">
    <property type="entry name" value="Multidrug resistance efflux transporter EmrE"/>
    <property type="match status" value="1"/>
</dbReference>
<reference evidence="8 9" key="1">
    <citation type="submission" date="2020-08" db="EMBL/GenBank/DDBJ databases">
        <title>Genomic Encyclopedia of Type Strains, Phase IV (KMG-IV): sequencing the most valuable type-strain genomes for metagenomic binning, comparative biology and taxonomic classification.</title>
        <authorList>
            <person name="Goeker M."/>
        </authorList>
    </citation>
    <scope>NUCLEOTIDE SEQUENCE [LARGE SCALE GENOMIC DNA]</scope>
    <source>
        <strain evidence="8 9">YC6886</strain>
    </source>
</reference>
<feature type="transmembrane region" description="Helical" evidence="6">
    <location>
        <begin position="282"/>
        <end position="300"/>
    </location>
</feature>
<proteinExistence type="predicted"/>
<keyword evidence="4 6" id="KW-1133">Transmembrane helix</keyword>
<keyword evidence="3 6" id="KW-0812">Transmembrane</keyword>
<protein>
    <submittedName>
        <fullName evidence="8">Drug/metabolite transporter (DMT)-like permease</fullName>
    </submittedName>
</protein>
<accession>A0A840VHR7</accession>
<dbReference type="Pfam" id="PF00892">
    <property type="entry name" value="EamA"/>
    <property type="match status" value="1"/>
</dbReference>
<feature type="transmembrane region" description="Helical" evidence="6">
    <location>
        <begin position="137"/>
        <end position="157"/>
    </location>
</feature>
<evidence type="ECO:0000256" key="5">
    <source>
        <dbReference type="ARBA" id="ARBA00023136"/>
    </source>
</evidence>
<feature type="domain" description="EamA" evidence="7">
    <location>
        <begin position="165"/>
        <end position="297"/>
    </location>
</feature>
<feature type="transmembrane region" description="Helical" evidence="6">
    <location>
        <begin position="260"/>
        <end position="276"/>
    </location>
</feature>
<sequence length="333" mass="34970">MPTAGESLPSAGKRFLQSRLLGYLVLCGVIFIWAGFALTLRSLENSPLAAVDVALFRMLIPLGFLLPCLPRRLPRLRVLPPGTLVLVALGGAPFFLVAHAGAESTSAADVSALIAGTAPLVVALLRAGFEKHRPASWGPLLLIPIGAALLIASHAHAIDAEMIRGWALLLLASLLWASYTLGLRRSGLDALSNTLLVSILSLPLLGLLLATSLTPSHFDHWTWSDARPFVLIQGLGAGLFSNLGYAFAVRRLGAPTSATLGALTPALTALLAVPLLHEPLPLIALAGIFIIALGVALSQSRHRLAFPFLKPGRSKTPLCSPPSSQVPIDRGAP</sequence>
<evidence type="ECO:0000313" key="9">
    <source>
        <dbReference type="Proteomes" id="UP000557717"/>
    </source>
</evidence>
<evidence type="ECO:0000256" key="3">
    <source>
        <dbReference type="ARBA" id="ARBA00022692"/>
    </source>
</evidence>
<dbReference type="PANTHER" id="PTHR32322:SF18">
    <property type="entry name" value="S-ADENOSYLMETHIONINE_S-ADENOSYLHOMOCYSTEINE TRANSPORTER"/>
    <property type="match status" value="1"/>
</dbReference>
<dbReference type="InterPro" id="IPR000620">
    <property type="entry name" value="EamA_dom"/>
</dbReference>
<dbReference type="Gene3D" id="1.10.3730.20">
    <property type="match status" value="1"/>
</dbReference>
<name>A0A840VHR7_9BACT</name>
<keyword evidence="2" id="KW-1003">Cell membrane</keyword>
<evidence type="ECO:0000259" key="7">
    <source>
        <dbReference type="Pfam" id="PF00892"/>
    </source>
</evidence>
<evidence type="ECO:0000256" key="2">
    <source>
        <dbReference type="ARBA" id="ARBA00022475"/>
    </source>
</evidence>
<feature type="transmembrane region" description="Helical" evidence="6">
    <location>
        <begin position="163"/>
        <end position="183"/>
    </location>
</feature>
<feature type="transmembrane region" description="Helical" evidence="6">
    <location>
        <begin position="230"/>
        <end position="248"/>
    </location>
</feature>
<feature type="transmembrane region" description="Helical" evidence="6">
    <location>
        <begin position="20"/>
        <end position="40"/>
    </location>
</feature>
<feature type="transmembrane region" description="Helical" evidence="6">
    <location>
        <begin position="78"/>
        <end position="100"/>
    </location>
</feature>
<dbReference type="Proteomes" id="UP000557717">
    <property type="component" value="Unassembled WGS sequence"/>
</dbReference>
<dbReference type="PANTHER" id="PTHR32322">
    <property type="entry name" value="INNER MEMBRANE TRANSPORTER"/>
    <property type="match status" value="1"/>
</dbReference>
<dbReference type="RefSeq" id="WP_184021212.1">
    <property type="nucleotide sequence ID" value="NZ_JACHFD010000025.1"/>
</dbReference>
<evidence type="ECO:0000256" key="1">
    <source>
        <dbReference type="ARBA" id="ARBA00004651"/>
    </source>
</evidence>
<keyword evidence="5 6" id="KW-0472">Membrane</keyword>
<comment type="subcellular location">
    <subcellularLocation>
        <location evidence="1">Cell membrane</location>
        <topology evidence="1">Multi-pass membrane protein</topology>
    </subcellularLocation>
</comment>
<keyword evidence="9" id="KW-1185">Reference proteome</keyword>
<dbReference type="EMBL" id="JACHFD010000025">
    <property type="protein sequence ID" value="MBB5353380.1"/>
    <property type="molecule type" value="Genomic_DNA"/>
</dbReference>
<dbReference type="InterPro" id="IPR037185">
    <property type="entry name" value="EmrE-like"/>
</dbReference>
<comment type="caution">
    <text evidence="8">The sequence shown here is derived from an EMBL/GenBank/DDBJ whole genome shotgun (WGS) entry which is preliminary data.</text>
</comment>
<feature type="transmembrane region" description="Helical" evidence="6">
    <location>
        <begin position="46"/>
        <end position="66"/>
    </location>
</feature>
<feature type="transmembrane region" description="Helical" evidence="6">
    <location>
        <begin position="106"/>
        <end position="125"/>
    </location>
</feature>
<evidence type="ECO:0000313" key="8">
    <source>
        <dbReference type="EMBL" id="MBB5353380.1"/>
    </source>
</evidence>
<organism evidence="8 9">
    <name type="scientific">Haloferula luteola</name>
    <dbReference type="NCBI Taxonomy" id="595692"/>
    <lineage>
        <taxon>Bacteria</taxon>
        <taxon>Pseudomonadati</taxon>
        <taxon>Verrucomicrobiota</taxon>
        <taxon>Verrucomicrobiia</taxon>
        <taxon>Verrucomicrobiales</taxon>
        <taxon>Verrucomicrobiaceae</taxon>
        <taxon>Haloferula</taxon>
    </lineage>
</organism>